<sequence length="35" mass="4244">MRPKLRRSVVPCGGYENIYSNNSRFPHDFRETFRL</sequence>
<name>A0A2P2IY93_RHIMU</name>
<organism evidence="1">
    <name type="scientific">Rhizophora mucronata</name>
    <name type="common">Asiatic mangrove</name>
    <dbReference type="NCBI Taxonomy" id="61149"/>
    <lineage>
        <taxon>Eukaryota</taxon>
        <taxon>Viridiplantae</taxon>
        <taxon>Streptophyta</taxon>
        <taxon>Embryophyta</taxon>
        <taxon>Tracheophyta</taxon>
        <taxon>Spermatophyta</taxon>
        <taxon>Magnoliopsida</taxon>
        <taxon>eudicotyledons</taxon>
        <taxon>Gunneridae</taxon>
        <taxon>Pentapetalae</taxon>
        <taxon>rosids</taxon>
        <taxon>fabids</taxon>
        <taxon>Malpighiales</taxon>
        <taxon>Rhizophoraceae</taxon>
        <taxon>Rhizophora</taxon>
    </lineage>
</organism>
<dbReference type="AlphaFoldDB" id="A0A2P2IY93"/>
<dbReference type="EMBL" id="GGEC01005713">
    <property type="protein sequence ID" value="MBW86196.1"/>
    <property type="molecule type" value="Transcribed_RNA"/>
</dbReference>
<protein>
    <submittedName>
        <fullName evidence="1">Uncharacterized protein</fullName>
    </submittedName>
</protein>
<proteinExistence type="predicted"/>
<evidence type="ECO:0000313" key="1">
    <source>
        <dbReference type="EMBL" id="MBW86196.1"/>
    </source>
</evidence>
<accession>A0A2P2IY93</accession>
<reference evidence="1" key="1">
    <citation type="submission" date="2018-02" db="EMBL/GenBank/DDBJ databases">
        <title>Rhizophora mucronata_Transcriptome.</title>
        <authorList>
            <person name="Meera S.P."/>
            <person name="Sreeshan A."/>
            <person name="Augustine A."/>
        </authorList>
    </citation>
    <scope>NUCLEOTIDE SEQUENCE</scope>
    <source>
        <tissue evidence="1">Leaf</tissue>
    </source>
</reference>